<dbReference type="STRING" id="27349.A0A0L6VR90"/>
<dbReference type="InterPro" id="IPR022036">
    <property type="entry name" value="DUF3605"/>
</dbReference>
<organism evidence="1 2">
    <name type="scientific">Puccinia sorghi</name>
    <dbReference type="NCBI Taxonomy" id="27349"/>
    <lineage>
        <taxon>Eukaryota</taxon>
        <taxon>Fungi</taxon>
        <taxon>Dikarya</taxon>
        <taxon>Basidiomycota</taxon>
        <taxon>Pucciniomycotina</taxon>
        <taxon>Pucciniomycetes</taxon>
        <taxon>Pucciniales</taxon>
        <taxon>Pucciniaceae</taxon>
        <taxon>Puccinia</taxon>
    </lineage>
</organism>
<dbReference type="PANTHER" id="PTHR35020:SF2">
    <property type="entry name" value="N-ACETYLGLUCOSAMINE-INDUCED PROTEIN 1"/>
    <property type="match status" value="1"/>
</dbReference>
<comment type="caution">
    <text evidence="1">The sequence shown here is derived from an EMBL/GenBank/DDBJ whole genome shotgun (WGS) entry which is preliminary data.</text>
</comment>
<dbReference type="VEuPathDB" id="FungiDB:VP01_1181g5"/>
<gene>
    <name evidence="1" type="ORF">VP01_1181g5</name>
</gene>
<evidence type="ECO:0000313" key="1">
    <source>
        <dbReference type="EMBL" id="KNZ63147.1"/>
    </source>
</evidence>
<protein>
    <submittedName>
        <fullName evidence="1">Uncharacterized protein</fullName>
    </submittedName>
</protein>
<sequence>MPRSLVQIRQWAASFFLRPSCTVLFPKLALPDRPDSGVQLMCVAVVVCCVASTCTPLQTSIAVVTSVTPVVIPSRSAHTFFKPFNVDPDLVRVLNKNQEIIKKSQPRFTFDGKGEDGKLESSSLIDIIGRTRLERLGRFPESERLYFNEFSRIIKLKYSSSCLYLKQRLNFPTLNTDPQPAYFVASESLKDGLDYRVVRNEWPYAIPRDYQHIVVWSRLPLLDPSQARTPEELEQARQEGLSGFENLTMELVEQLDRAGLNPNQRFKSFFHHHQDLQPPDPPFQPTLDAHIRAFVRTRWPPSQGFFNLIWFLNPIHLQSCPLLPHFHVFVKKF</sequence>
<dbReference type="OrthoDB" id="2506056at2759"/>
<keyword evidence="2" id="KW-1185">Reference proteome</keyword>
<reference evidence="1 2" key="1">
    <citation type="submission" date="2015-08" db="EMBL/GenBank/DDBJ databases">
        <title>Next Generation Sequencing and Analysis of the Genome of Puccinia sorghi L Schw, the Causal Agent of Maize Common Rust.</title>
        <authorList>
            <person name="Rochi L."/>
            <person name="Burguener G."/>
            <person name="Darino M."/>
            <person name="Turjanski A."/>
            <person name="Kreff E."/>
            <person name="Dieguez M.J."/>
            <person name="Sacco F."/>
        </authorList>
    </citation>
    <scope>NUCLEOTIDE SEQUENCE [LARGE SCALE GENOMIC DNA]</scope>
    <source>
        <strain evidence="1 2">RO10H11247</strain>
    </source>
</reference>
<proteinExistence type="predicted"/>
<dbReference type="Pfam" id="PF12239">
    <property type="entry name" value="DUF3605"/>
    <property type="match status" value="1"/>
</dbReference>
<dbReference type="AlphaFoldDB" id="A0A0L6VR90"/>
<accession>A0A0L6VR90</accession>
<dbReference type="GO" id="GO:0005737">
    <property type="term" value="C:cytoplasm"/>
    <property type="evidence" value="ECO:0007669"/>
    <property type="project" value="TreeGrafter"/>
</dbReference>
<dbReference type="GO" id="GO:0006044">
    <property type="term" value="P:N-acetylglucosamine metabolic process"/>
    <property type="evidence" value="ECO:0007669"/>
    <property type="project" value="TreeGrafter"/>
</dbReference>
<evidence type="ECO:0000313" key="2">
    <source>
        <dbReference type="Proteomes" id="UP000037035"/>
    </source>
</evidence>
<name>A0A0L6VR90_9BASI</name>
<dbReference type="PANTHER" id="PTHR35020">
    <property type="entry name" value="N-ACETYLGLUCOSAMINE-INDUCED PROTEIN 1"/>
    <property type="match status" value="1"/>
</dbReference>
<dbReference type="Proteomes" id="UP000037035">
    <property type="component" value="Unassembled WGS sequence"/>
</dbReference>
<dbReference type="EMBL" id="LAVV01002021">
    <property type="protein sequence ID" value="KNZ63147.1"/>
    <property type="molecule type" value="Genomic_DNA"/>
</dbReference>